<name>A0A074YTF9_OPIVI</name>
<dbReference type="RefSeq" id="XP_009178240.1">
    <property type="nucleotide sequence ID" value="XM_009179976.1"/>
</dbReference>
<dbReference type="KEGG" id="ovi:T265_16357"/>
<protein>
    <submittedName>
        <fullName evidence="1">Uncharacterized protein</fullName>
    </submittedName>
</protein>
<dbReference type="CTD" id="20330522"/>
<feature type="non-terminal residue" evidence="1">
    <location>
        <position position="72"/>
    </location>
</feature>
<dbReference type="EMBL" id="KL619300">
    <property type="protein sequence ID" value="KER18013.1"/>
    <property type="molecule type" value="Genomic_DNA"/>
</dbReference>
<evidence type="ECO:0000313" key="1">
    <source>
        <dbReference type="EMBL" id="KER18013.1"/>
    </source>
</evidence>
<gene>
    <name evidence="1" type="ORF">T265_16357</name>
</gene>
<evidence type="ECO:0000313" key="2">
    <source>
        <dbReference type="Proteomes" id="UP000054324"/>
    </source>
</evidence>
<feature type="non-terminal residue" evidence="1">
    <location>
        <position position="1"/>
    </location>
</feature>
<dbReference type="Proteomes" id="UP000054324">
    <property type="component" value="Unassembled WGS sequence"/>
</dbReference>
<dbReference type="GeneID" id="20330522"/>
<proteinExistence type="predicted"/>
<keyword evidence="2" id="KW-1185">Reference proteome</keyword>
<sequence>YLDKFLLSCWQLETPCQPRGSRSLSQRLRLAAPAGSSCHALRSLRLLFLQQCCHYGCKLLRSAAKCASSGTE</sequence>
<organism evidence="1 2">
    <name type="scientific">Opisthorchis viverrini</name>
    <name type="common">Southeast Asian liver fluke</name>
    <dbReference type="NCBI Taxonomy" id="6198"/>
    <lineage>
        <taxon>Eukaryota</taxon>
        <taxon>Metazoa</taxon>
        <taxon>Spiralia</taxon>
        <taxon>Lophotrochozoa</taxon>
        <taxon>Platyhelminthes</taxon>
        <taxon>Trematoda</taxon>
        <taxon>Digenea</taxon>
        <taxon>Opisthorchiida</taxon>
        <taxon>Opisthorchiata</taxon>
        <taxon>Opisthorchiidae</taxon>
        <taxon>Opisthorchis</taxon>
    </lineage>
</organism>
<reference evidence="1 2" key="1">
    <citation type="submission" date="2013-11" db="EMBL/GenBank/DDBJ databases">
        <title>Opisthorchis viverrini - life in the bile duct.</title>
        <authorList>
            <person name="Young N.D."/>
            <person name="Nagarajan N."/>
            <person name="Lin S.J."/>
            <person name="Korhonen P.K."/>
            <person name="Jex A.R."/>
            <person name="Hall R.S."/>
            <person name="Safavi-Hemami H."/>
            <person name="Kaewkong W."/>
            <person name="Bertrand D."/>
            <person name="Gao S."/>
            <person name="Seet Q."/>
            <person name="Wongkham S."/>
            <person name="Teh B.T."/>
            <person name="Wongkham C."/>
            <person name="Intapan P.M."/>
            <person name="Maleewong W."/>
            <person name="Yang X."/>
            <person name="Hu M."/>
            <person name="Wang Z."/>
            <person name="Hofmann A."/>
            <person name="Sternberg P.W."/>
            <person name="Tan P."/>
            <person name="Wang J."/>
            <person name="Gasser R.B."/>
        </authorList>
    </citation>
    <scope>NUCLEOTIDE SEQUENCE [LARGE SCALE GENOMIC DNA]</scope>
</reference>
<dbReference type="AlphaFoldDB" id="A0A074YTF9"/>
<accession>A0A074YTF9</accession>